<feature type="compositionally biased region" description="Basic and acidic residues" evidence="1">
    <location>
        <begin position="108"/>
        <end position="118"/>
    </location>
</feature>
<name>A0ABX2AA70_9MICO</name>
<dbReference type="RefSeq" id="WP_171784971.1">
    <property type="nucleotide sequence ID" value="NZ_BAAAML010000002.1"/>
</dbReference>
<evidence type="ECO:0000259" key="2">
    <source>
        <dbReference type="Pfam" id="PF02557"/>
    </source>
</evidence>
<dbReference type="Proteomes" id="UP000757540">
    <property type="component" value="Unassembled WGS sequence"/>
</dbReference>
<evidence type="ECO:0000313" key="4">
    <source>
        <dbReference type="Proteomes" id="UP000757540"/>
    </source>
</evidence>
<protein>
    <recommendedName>
        <fullName evidence="2">D-alanyl-D-alanine carboxypeptidase-like core domain-containing protein</fullName>
    </recommendedName>
</protein>
<feature type="compositionally biased region" description="Basic residues" evidence="1">
    <location>
        <begin position="14"/>
        <end position="33"/>
    </location>
</feature>
<reference evidence="3 4" key="1">
    <citation type="submission" date="2020-05" db="EMBL/GenBank/DDBJ databases">
        <title>Genomic Encyclopedia of Type Strains, Phase III (KMG-III): the genomes of soil and plant-associated and newly described type strains.</title>
        <authorList>
            <person name="Whitman W."/>
        </authorList>
    </citation>
    <scope>NUCLEOTIDE SEQUENCE [LARGE SCALE GENOMIC DNA]</scope>
    <source>
        <strain evidence="3 4">KCTC 19046</strain>
    </source>
</reference>
<dbReference type="Pfam" id="PF02557">
    <property type="entry name" value="VanY"/>
    <property type="match status" value="1"/>
</dbReference>
<feature type="domain" description="D-alanyl-D-alanine carboxypeptidase-like core" evidence="2">
    <location>
        <begin position="161"/>
        <end position="264"/>
    </location>
</feature>
<gene>
    <name evidence="3" type="ORF">HDG69_003386</name>
</gene>
<evidence type="ECO:0000256" key="1">
    <source>
        <dbReference type="SAM" id="MobiDB-lite"/>
    </source>
</evidence>
<dbReference type="InterPro" id="IPR009045">
    <property type="entry name" value="Zn_M74/Hedgehog-like"/>
</dbReference>
<dbReference type="InterPro" id="IPR003709">
    <property type="entry name" value="VanY-like_core_dom"/>
</dbReference>
<proteinExistence type="predicted"/>
<keyword evidence="4" id="KW-1185">Reference proteome</keyword>
<feature type="region of interest" description="Disordered" evidence="1">
    <location>
        <begin position="1"/>
        <end position="40"/>
    </location>
</feature>
<dbReference type="CDD" id="cd14814">
    <property type="entry name" value="Peptidase_M15"/>
    <property type="match status" value="1"/>
</dbReference>
<organism evidence="3 4">
    <name type="scientific">Isoptericola halotolerans</name>
    <dbReference type="NCBI Taxonomy" id="300560"/>
    <lineage>
        <taxon>Bacteria</taxon>
        <taxon>Bacillati</taxon>
        <taxon>Actinomycetota</taxon>
        <taxon>Actinomycetes</taxon>
        <taxon>Micrococcales</taxon>
        <taxon>Promicromonosporaceae</taxon>
        <taxon>Isoptericola</taxon>
    </lineage>
</organism>
<dbReference type="SUPFAM" id="SSF55166">
    <property type="entry name" value="Hedgehog/DD-peptidase"/>
    <property type="match status" value="1"/>
</dbReference>
<dbReference type="Gene3D" id="3.30.1380.10">
    <property type="match status" value="1"/>
</dbReference>
<comment type="caution">
    <text evidence="3">The sequence shown here is derived from an EMBL/GenBank/DDBJ whole genome shotgun (WGS) entry which is preliminary data.</text>
</comment>
<dbReference type="EMBL" id="JABEZU010000004">
    <property type="protein sequence ID" value="NOV98791.1"/>
    <property type="molecule type" value="Genomic_DNA"/>
</dbReference>
<accession>A0ABX2AA70</accession>
<feature type="region of interest" description="Disordered" evidence="1">
    <location>
        <begin position="82"/>
        <end position="133"/>
    </location>
</feature>
<evidence type="ECO:0000313" key="3">
    <source>
        <dbReference type="EMBL" id="NOV98791.1"/>
    </source>
</evidence>
<sequence>MKHARDTAAPAPSRRTRQATRGRHFAEKPRRRSTAGPRVTLSVTAAAALVLTTGGTYLAEAEPAGTTTDADTTTRTVSSAAVRAAVPDRPAVEDPPAVTVDRSLGVSRSDERLPRTDRAIQPAPEAPENPPGCDVEVTTGWSNGRIPRDQLCAPWPGTVLVRADVARSLAELNELYTARFGEPMCLTDGYRSYELQVATKAAKGYLAATPGTSNHGWGLAVDLCPETYAGDRWAWLDANAPALGWVNPAWARPGGSKYEPWHWESTEV</sequence>